<dbReference type="PANTHER" id="PTHR10270">
    <property type="entry name" value="SOX TRANSCRIPTION FACTOR"/>
    <property type="match status" value="1"/>
</dbReference>
<feature type="region of interest" description="Disordered" evidence="8">
    <location>
        <begin position="1"/>
        <end position="135"/>
    </location>
</feature>
<keyword evidence="12" id="KW-1185">Reference proteome</keyword>
<keyword evidence="3 7" id="KW-0238">DNA-binding</keyword>
<dbReference type="FunFam" id="1.10.30.10:FF:000008">
    <property type="entry name" value="transcription factor SOX-7"/>
    <property type="match status" value="1"/>
</dbReference>
<dbReference type="Pfam" id="PF12067">
    <property type="entry name" value="Sox17_18_mid"/>
    <property type="match status" value="1"/>
</dbReference>
<feature type="compositionally biased region" description="Pro residues" evidence="8">
    <location>
        <begin position="424"/>
        <end position="450"/>
    </location>
</feature>
<evidence type="ECO:0000256" key="8">
    <source>
        <dbReference type="SAM" id="MobiDB-lite"/>
    </source>
</evidence>
<sequence length="526" mass="55546">MRCRWPETHPPQVPGGRGRRWGRRGPRCVRVPGPADSPGGARGPPRWAAPREQRPPSGRATARPRRAIGRAAPQIGPDRAPGSERSDRGPSVECAPWAGRSAGFGGRGQRVPSRPLPSRPEMSSPDAGYASSDDQVQGRCSLPIMMPAMCPWAESLSPLGEAKAKGGAAPSGSSGGRSKGEARIRRPMNAFMVWAKDERKRLAQQNPDLHNAELSKMLGKSWKALSLAEKRPFVEEAERLRVQHMQDHPNYKYRPRRRKQVKRLKRVESGFLQHGLAEAAAAAGPGLGSEVGGGGRMCVEGLGLPYGEQGYAAAGAGHYRDCPPLGAAFDGYGLPTPDPSPLDAAESEAPFFAAGLQEECAMVPYGYGPQPAAAEYPAAASESPSGASLRRHLPPGEALGAGGSLQALLGCPAPLHAYYGQCQPPGPGRGPPPLPPPPGAMGQPSPPPETAPCREQLEQLPPEELLGEVDRTEFEQYLRFACKPEPGLSFCAHDAAALPSAEGAGPISPAVSDASSAVYYCGYPDL</sequence>
<protein>
    <submittedName>
        <fullName evidence="11">SRY-box transcription factor 17</fullName>
    </submittedName>
</protein>
<feature type="compositionally biased region" description="Low complexity" evidence="8">
    <location>
        <begin position="376"/>
        <end position="388"/>
    </location>
</feature>
<feature type="compositionally biased region" description="Basic and acidic residues" evidence="8">
    <location>
        <begin position="81"/>
        <end position="90"/>
    </location>
</feature>
<dbReference type="InterPro" id="IPR050140">
    <property type="entry name" value="SRY-related_HMG-box_TF-like"/>
</dbReference>
<evidence type="ECO:0000259" key="10">
    <source>
        <dbReference type="PROSITE" id="PS51516"/>
    </source>
</evidence>
<evidence type="ECO:0000313" key="12">
    <source>
        <dbReference type="Proteomes" id="UP000694396"/>
    </source>
</evidence>
<dbReference type="SUPFAM" id="SSF47095">
    <property type="entry name" value="HMG-box"/>
    <property type="match status" value="1"/>
</dbReference>
<dbReference type="AlphaFoldDB" id="A0A8C3XH80"/>
<dbReference type="GO" id="GO:0001570">
    <property type="term" value="P:vasculogenesis"/>
    <property type="evidence" value="ECO:0007669"/>
    <property type="project" value="TreeGrafter"/>
</dbReference>
<evidence type="ECO:0000256" key="7">
    <source>
        <dbReference type="PROSITE-ProRule" id="PRU00267"/>
    </source>
</evidence>
<evidence type="ECO:0000313" key="11">
    <source>
        <dbReference type="Ensembl" id="ENSCRFP00000019607.1"/>
    </source>
</evidence>
<dbReference type="Ensembl" id="ENSCRFT00000020262.1">
    <property type="protein sequence ID" value="ENSCRFP00000019607.1"/>
    <property type="gene ID" value="ENSCRFG00000014688.1"/>
</dbReference>
<dbReference type="InterPro" id="IPR036910">
    <property type="entry name" value="HMG_box_dom_sf"/>
</dbReference>
<dbReference type="GO" id="GO:0016055">
    <property type="term" value="P:Wnt signaling pathway"/>
    <property type="evidence" value="ECO:0007669"/>
    <property type="project" value="UniProtKB-KW"/>
</dbReference>
<accession>A0A8C3XH80</accession>
<reference evidence="11" key="2">
    <citation type="submission" date="2025-09" db="UniProtKB">
        <authorList>
            <consortium name="Ensembl"/>
        </authorList>
    </citation>
    <scope>IDENTIFICATION</scope>
</reference>
<feature type="DNA-binding region" description="HMG box" evidence="7">
    <location>
        <begin position="184"/>
        <end position="252"/>
    </location>
</feature>
<dbReference type="InterPro" id="IPR021934">
    <property type="entry name" value="Sox_C"/>
</dbReference>
<feature type="domain" description="HMG box" evidence="9">
    <location>
        <begin position="184"/>
        <end position="252"/>
    </location>
</feature>
<keyword evidence="6 7" id="KW-0539">Nucleus</keyword>
<name>A0A8C3XH80_9PASS</name>
<dbReference type="Gene3D" id="1.10.30.10">
    <property type="entry name" value="High mobility group box domain"/>
    <property type="match status" value="1"/>
</dbReference>
<organism evidence="11 12">
    <name type="scientific">Cyanoderma ruficeps</name>
    <name type="common">rufous-capped babbler</name>
    <dbReference type="NCBI Taxonomy" id="181631"/>
    <lineage>
        <taxon>Eukaryota</taxon>
        <taxon>Metazoa</taxon>
        <taxon>Chordata</taxon>
        <taxon>Craniata</taxon>
        <taxon>Vertebrata</taxon>
        <taxon>Euteleostomi</taxon>
        <taxon>Archelosauria</taxon>
        <taxon>Archosauria</taxon>
        <taxon>Dinosauria</taxon>
        <taxon>Saurischia</taxon>
        <taxon>Theropoda</taxon>
        <taxon>Coelurosauria</taxon>
        <taxon>Aves</taxon>
        <taxon>Neognathae</taxon>
        <taxon>Neoaves</taxon>
        <taxon>Telluraves</taxon>
        <taxon>Australaves</taxon>
        <taxon>Passeriformes</taxon>
        <taxon>Sylvioidea</taxon>
        <taxon>Timaliidae</taxon>
        <taxon>Cyanoderma</taxon>
    </lineage>
</organism>
<dbReference type="GO" id="GO:0000978">
    <property type="term" value="F:RNA polymerase II cis-regulatory region sequence-specific DNA binding"/>
    <property type="evidence" value="ECO:0007669"/>
    <property type="project" value="TreeGrafter"/>
</dbReference>
<dbReference type="Pfam" id="PF00505">
    <property type="entry name" value="HMG_box"/>
    <property type="match status" value="1"/>
</dbReference>
<evidence type="ECO:0000259" key="9">
    <source>
        <dbReference type="PROSITE" id="PS50118"/>
    </source>
</evidence>
<dbReference type="PROSITE" id="PS50118">
    <property type="entry name" value="HMG_BOX_2"/>
    <property type="match status" value="1"/>
</dbReference>
<keyword evidence="2" id="KW-0805">Transcription regulation</keyword>
<evidence type="ECO:0000256" key="4">
    <source>
        <dbReference type="ARBA" id="ARBA00023159"/>
    </source>
</evidence>
<dbReference type="PANTHER" id="PTHR10270:SF216">
    <property type="entry name" value="TRANSCRIPTION FACTOR SOX-17"/>
    <property type="match status" value="1"/>
</dbReference>
<dbReference type="InterPro" id="IPR009071">
    <property type="entry name" value="HMG_box_dom"/>
</dbReference>
<evidence type="ECO:0000256" key="5">
    <source>
        <dbReference type="ARBA" id="ARBA00023163"/>
    </source>
</evidence>
<evidence type="ECO:0000256" key="1">
    <source>
        <dbReference type="ARBA" id="ARBA00022687"/>
    </source>
</evidence>
<dbReference type="PROSITE" id="PS51516">
    <property type="entry name" value="SOX_C"/>
    <property type="match status" value="1"/>
</dbReference>
<dbReference type="Proteomes" id="UP000694396">
    <property type="component" value="Unplaced"/>
</dbReference>
<feature type="region of interest" description="Disordered" evidence="8">
    <location>
        <begin position="422"/>
        <end position="453"/>
    </location>
</feature>
<dbReference type="GO" id="GO:0005634">
    <property type="term" value="C:nucleus"/>
    <property type="evidence" value="ECO:0007669"/>
    <property type="project" value="UniProtKB-UniRule"/>
</dbReference>
<keyword evidence="5" id="KW-0804">Transcription</keyword>
<feature type="domain" description="Sox C-terminal" evidence="10">
    <location>
        <begin position="402"/>
        <end position="525"/>
    </location>
</feature>
<keyword evidence="1" id="KW-0879">Wnt signaling pathway</keyword>
<feature type="region of interest" description="Disordered" evidence="8">
    <location>
        <begin position="376"/>
        <end position="395"/>
    </location>
</feature>
<dbReference type="SMART" id="SM00398">
    <property type="entry name" value="HMG"/>
    <property type="match status" value="1"/>
</dbReference>
<feature type="compositionally biased region" description="Basic residues" evidence="8">
    <location>
        <begin position="17"/>
        <end position="27"/>
    </location>
</feature>
<dbReference type="CDD" id="cd22047">
    <property type="entry name" value="HMG-box_SoxF_SOX17"/>
    <property type="match status" value="1"/>
</dbReference>
<dbReference type="GO" id="GO:0001706">
    <property type="term" value="P:endoderm formation"/>
    <property type="evidence" value="ECO:0007669"/>
    <property type="project" value="TreeGrafter"/>
</dbReference>
<keyword evidence="4" id="KW-0010">Activator</keyword>
<dbReference type="GO" id="GO:0007507">
    <property type="term" value="P:heart development"/>
    <property type="evidence" value="ECO:0007669"/>
    <property type="project" value="TreeGrafter"/>
</dbReference>
<dbReference type="InterPro" id="IPR033392">
    <property type="entry name" value="Sox7/17/18_central"/>
</dbReference>
<feature type="region of interest" description="Disordered" evidence="8">
    <location>
        <begin position="161"/>
        <end position="182"/>
    </location>
</feature>
<reference evidence="11" key="1">
    <citation type="submission" date="2025-08" db="UniProtKB">
        <authorList>
            <consortium name="Ensembl"/>
        </authorList>
    </citation>
    <scope>IDENTIFICATION</scope>
</reference>
<evidence type="ECO:0000256" key="2">
    <source>
        <dbReference type="ARBA" id="ARBA00023015"/>
    </source>
</evidence>
<dbReference type="GO" id="GO:0001525">
    <property type="term" value="P:angiogenesis"/>
    <property type="evidence" value="ECO:0007669"/>
    <property type="project" value="TreeGrafter"/>
</dbReference>
<proteinExistence type="predicted"/>
<dbReference type="GO" id="GO:0001228">
    <property type="term" value="F:DNA-binding transcription activator activity, RNA polymerase II-specific"/>
    <property type="evidence" value="ECO:0007669"/>
    <property type="project" value="TreeGrafter"/>
</dbReference>
<evidence type="ECO:0000256" key="6">
    <source>
        <dbReference type="ARBA" id="ARBA00023242"/>
    </source>
</evidence>
<dbReference type="GO" id="GO:0090090">
    <property type="term" value="P:negative regulation of canonical Wnt signaling pathway"/>
    <property type="evidence" value="ECO:0007669"/>
    <property type="project" value="TreeGrafter"/>
</dbReference>
<evidence type="ECO:0000256" key="3">
    <source>
        <dbReference type="ARBA" id="ARBA00023125"/>
    </source>
</evidence>